<name>A0ABT9U0Z3_PAEHA</name>
<dbReference type="InterPro" id="IPR021210">
    <property type="entry name" value="Exosporium_BclB"/>
</dbReference>
<evidence type="ECO:0000313" key="2">
    <source>
        <dbReference type="Proteomes" id="UP001229346"/>
    </source>
</evidence>
<dbReference type="Proteomes" id="UP001229346">
    <property type="component" value="Unassembled WGS sequence"/>
</dbReference>
<proteinExistence type="predicted"/>
<protein>
    <submittedName>
        <fullName evidence="1">BclB C-terminal domain-containing protein</fullName>
    </submittedName>
</protein>
<keyword evidence="2" id="KW-1185">Reference proteome</keyword>
<comment type="caution">
    <text evidence="1">The sequence shown here is derived from an EMBL/GenBank/DDBJ whole genome shotgun (WGS) entry which is preliminary data.</text>
</comment>
<dbReference type="EMBL" id="JAUSSU010000005">
    <property type="protein sequence ID" value="MDQ0113238.1"/>
    <property type="molecule type" value="Genomic_DNA"/>
</dbReference>
<gene>
    <name evidence="1" type="ORF">J2T15_002679</name>
</gene>
<sequence>MVSFSDSREADITGGVIDLSGDEPGITMNMAFTIPRDGTISAIAVTFSNSAGNILGETTVTMRAELWSAPATSNLFTPTGAGTDLAPAMTGTVATGDISIGAADLAVPVIEGTRLVLVITHRVTSGPLIAVAVTGYVSAGVEIR</sequence>
<evidence type="ECO:0000313" key="1">
    <source>
        <dbReference type="EMBL" id="MDQ0113238.1"/>
    </source>
</evidence>
<dbReference type="NCBIfam" id="TIGR03721">
    <property type="entry name" value="exospore_TM"/>
    <property type="match status" value="1"/>
</dbReference>
<reference evidence="1 2" key="1">
    <citation type="submission" date="2023-07" db="EMBL/GenBank/DDBJ databases">
        <title>Sorghum-associated microbial communities from plants grown in Nebraska, USA.</title>
        <authorList>
            <person name="Schachtman D."/>
        </authorList>
    </citation>
    <scope>NUCLEOTIDE SEQUENCE [LARGE SCALE GENOMIC DNA]</scope>
    <source>
        <strain evidence="1 2">CC482</strain>
    </source>
</reference>
<organism evidence="1 2">
    <name type="scientific">Paenibacillus harenae</name>
    <dbReference type="NCBI Taxonomy" id="306543"/>
    <lineage>
        <taxon>Bacteria</taxon>
        <taxon>Bacillati</taxon>
        <taxon>Bacillota</taxon>
        <taxon>Bacilli</taxon>
        <taxon>Bacillales</taxon>
        <taxon>Paenibacillaceae</taxon>
        <taxon>Paenibacillus</taxon>
    </lineage>
</organism>
<accession>A0ABT9U0Z3</accession>